<dbReference type="GeneID" id="56031189"/>
<evidence type="ECO:0000259" key="3">
    <source>
        <dbReference type="Pfam" id="PF04909"/>
    </source>
</evidence>
<dbReference type="OrthoDB" id="189863at2157"/>
<evidence type="ECO:0000313" key="4">
    <source>
        <dbReference type="EMBL" id="QLG29915.1"/>
    </source>
</evidence>
<proteinExistence type="predicted"/>
<dbReference type="GO" id="GO:0019748">
    <property type="term" value="P:secondary metabolic process"/>
    <property type="evidence" value="ECO:0007669"/>
    <property type="project" value="TreeGrafter"/>
</dbReference>
<keyword evidence="4" id="KW-0614">Plasmid</keyword>
<dbReference type="Pfam" id="PF04909">
    <property type="entry name" value="Amidohydro_2"/>
    <property type="match status" value="1"/>
</dbReference>
<gene>
    <name evidence="4" type="ORF">HUG10_20110</name>
</gene>
<reference evidence="4 5" key="1">
    <citation type="submission" date="2020-07" db="EMBL/GenBank/DDBJ databases">
        <title>Gai3-2, isolated from salt lake.</title>
        <authorList>
            <person name="Cui H."/>
            <person name="Shi X."/>
        </authorList>
    </citation>
    <scope>NUCLEOTIDE SEQUENCE [LARGE SCALE GENOMIC DNA]</scope>
    <source>
        <strain evidence="4 5">Gai3-2</strain>
        <plasmid evidence="4 5">unnamed2</plasmid>
    </source>
</reference>
<dbReference type="GO" id="GO:0005737">
    <property type="term" value="C:cytoplasm"/>
    <property type="evidence" value="ECO:0007669"/>
    <property type="project" value="TreeGrafter"/>
</dbReference>
<dbReference type="PANTHER" id="PTHR21240:SF28">
    <property type="entry name" value="ISO-OROTATE DECARBOXYLASE (EUROFUNG)"/>
    <property type="match status" value="1"/>
</dbReference>
<dbReference type="InterPro" id="IPR032465">
    <property type="entry name" value="ACMSD"/>
</dbReference>
<keyword evidence="5" id="KW-1185">Reference proteome</keyword>
<dbReference type="InterPro" id="IPR006680">
    <property type="entry name" value="Amidohydro-rel"/>
</dbReference>
<geneLocation type="plasmid" evidence="4 5">
    <name>unnamed2</name>
</geneLocation>
<keyword evidence="4" id="KW-0378">Hydrolase</keyword>
<dbReference type="KEGG" id="halg:HUG10_20110"/>
<sequence length="364" mass="40616">MSQQPRSGSRARDPDDGNLSLVDCDVHPYLRDEDDLIPYLPKNFQSQGVFYPKGYWSSPIGVPREDAHPDDGGPPGSDPAKVADQLLDPFDIDYAILTGGGPSLAASTLPNTYYAGALTSAYNDWLIDDWLSADDRFLGSISVATQNPEHSAKEIHRLADHPQMAQVIAGSATRIPLGQRNYWPIYEAAEEEGLPFAIHVGPEGRAFTNPPSGAGYPNSYFERHTVLPANFMGQLVSMVLEGVFVEFPDLNFVMIEGGFGWVPHVLWRMDKNWKGLKEQAPWLERPPSEYVRRNVRFTTQPIEEPEKSEHLLQIFEMMHAEETVMFASDYPHWDGDSPAHGLPPLPEGLSNAIYHENAQELYGL</sequence>
<name>A0A7D5KP59_9EURY</name>
<dbReference type="GO" id="GO:0016831">
    <property type="term" value="F:carboxy-lyase activity"/>
    <property type="evidence" value="ECO:0007669"/>
    <property type="project" value="InterPro"/>
</dbReference>
<accession>A0A7D5KP59</accession>
<protein>
    <submittedName>
        <fullName evidence="4">Amidohydrolase</fullName>
    </submittedName>
</protein>
<feature type="domain" description="Amidohydrolase-related" evidence="3">
    <location>
        <begin position="22"/>
        <end position="364"/>
    </location>
</feature>
<dbReference type="PANTHER" id="PTHR21240">
    <property type="entry name" value="2-AMINO-3-CARBOXYLMUCONATE-6-SEMIALDEHYDE DECARBOXYLASE"/>
    <property type="match status" value="1"/>
</dbReference>
<dbReference type="Gene3D" id="3.20.20.140">
    <property type="entry name" value="Metal-dependent hydrolases"/>
    <property type="match status" value="1"/>
</dbReference>
<dbReference type="AlphaFoldDB" id="A0A7D5KP59"/>
<evidence type="ECO:0000256" key="2">
    <source>
        <dbReference type="SAM" id="MobiDB-lite"/>
    </source>
</evidence>
<dbReference type="EMBL" id="CP058531">
    <property type="protein sequence ID" value="QLG29915.1"/>
    <property type="molecule type" value="Genomic_DNA"/>
</dbReference>
<feature type="region of interest" description="Disordered" evidence="2">
    <location>
        <begin position="1"/>
        <end position="22"/>
    </location>
</feature>
<dbReference type="GO" id="GO:0016787">
    <property type="term" value="F:hydrolase activity"/>
    <property type="evidence" value="ECO:0007669"/>
    <property type="project" value="UniProtKB-KW"/>
</dbReference>
<keyword evidence="1" id="KW-0456">Lyase</keyword>
<evidence type="ECO:0000313" key="5">
    <source>
        <dbReference type="Proteomes" id="UP000509750"/>
    </source>
</evidence>
<dbReference type="Proteomes" id="UP000509750">
    <property type="component" value="Plasmid unnamed2"/>
</dbReference>
<dbReference type="RefSeq" id="WP_179171489.1">
    <property type="nucleotide sequence ID" value="NZ_CP058531.1"/>
</dbReference>
<dbReference type="SUPFAM" id="SSF51556">
    <property type="entry name" value="Metallo-dependent hydrolases"/>
    <property type="match status" value="1"/>
</dbReference>
<organism evidence="4 5">
    <name type="scientific">Halorarum halophilum</name>
    <dbReference type="NCBI Taxonomy" id="2743090"/>
    <lineage>
        <taxon>Archaea</taxon>
        <taxon>Methanobacteriati</taxon>
        <taxon>Methanobacteriota</taxon>
        <taxon>Stenosarchaea group</taxon>
        <taxon>Halobacteria</taxon>
        <taxon>Halobacteriales</taxon>
        <taxon>Haloferacaceae</taxon>
        <taxon>Halorarum</taxon>
    </lineage>
</organism>
<dbReference type="InterPro" id="IPR032466">
    <property type="entry name" value="Metal_Hydrolase"/>
</dbReference>
<evidence type="ECO:0000256" key="1">
    <source>
        <dbReference type="ARBA" id="ARBA00023239"/>
    </source>
</evidence>